<feature type="transmembrane region" description="Helical" evidence="5">
    <location>
        <begin position="184"/>
        <end position="202"/>
    </location>
</feature>
<proteinExistence type="predicted"/>
<feature type="transmembrane region" description="Helical" evidence="5">
    <location>
        <begin position="37"/>
        <end position="66"/>
    </location>
</feature>
<feature type="transmembrane region" description="Helical" evidence="5">
    <location>
        <begin position="160"/>
        <end position="177"/>
    </location>
</feature>
<dbReference type="OrthoDB" id="4391260at2"/>
<evidence type="ECO:0000256" key="3">
    <source>
        <dbReference type="ARBA" id="ARBA00022989"/>
    </source>
</evidence>
<feature type="transmembrane region" description="Helical" evidence="5">
    <location>
        <begin position="238"/>
        <end position="257"/>
    </location>
</feature>
<evidence type="ECO:0000256" key="4">
    <source>
        <dbReference type="ARBA" id="ARBA00023136"/>
    </source>
</evidence>
<dbReference type="PANTHER" id="PTHR37422:SF17">
    <property type="entry name" value="O-ANTIGEN LIGASE"/>
    <property type="match status" value="1"/>
</dbReference>
<name>A0A059FZ08_9PROT</name>
<evidence type="ECO:0000256" key="2">
    <source>
        <dbReference type="ARBA" id="ARBA00022692"/>
    </source>
</evidence>
<comment type="caution">
    <text evidence="7">The sequence shown here is derived from an EMBL/GenBank/DDBJ whole genome shotgun (WGS) entry which is preliminary data.</text>
</comment>
<dbReference type="AlphaFoldDB" id="A0A059FZ08"/>
<keyword evidence="3 5" id="KW-1133">Transmembrane helix</keyword>
<protein>
    <submittedName>
        <fullName evidence="7">Putative O-antigen polymerase</fullName>
    </submittedName>
</protein>
<dbReference type="InterPro" id="IPR051533">
    <property type="entry name" value="WaaL-like"/>
</dbReference>
<dbReference type="EMBL" id="ARYI01000002">
    <property type="protein sequence ID" value="KCZ95851.1"/>
    <property type="molecule type" value="Genomic_DNA"/>
</dbReference>
<evidence type="ECO:0000313" key="7">
    <source>
        <dbReference type="EMBL" id="KCZ95851.1"/>
    </source>
</evidence>
<organism evidence="7 8">
    <name type="scientific">Hyphomonas hirschiana VP5</name>
    <dbReference type="NCBI Taxonomy" id="1280951"/>
    <lineage>
        <taxon>Bacteria</taxon>
        <taxon>Pseudomonadati</taxon>
        <taxon>Pseudomonadota</taxon>
        <taxon>Alphaproteobacteria</taxon>
        <taxon>Hyphomonadales</taxon>
        <taxon>Hyphomonadaceae</taxon>
        <taxon>Hyphomonas</taxon>
    </lineage>
</organism>
<dbReference type="InterPro" id="IPR007016">
    <property type="entry name" value="O-antigen_ligase-rel_domated"/>
</dbReference>
<comment type="subcellular location">
    <subcellularLocation>
        <location evidence="1">Membrane</location>
        <topology evidence="1">Multi-pass membrane protein</topology>
    </subcellularLocation>
</comment>
<feature type="transmembrane region" description="Helical" evidence="5">
    <location>
        <begin position="389"/>
        <end position="411"/>
    </location>
</feature>
<keyword evidence="2 5" id="KW-0812">Transmembrane</keyword>
<keyword evidence="4 5" id="KW-0472">Membrane</keyword>
<feature type="transmembrane region" description="Helical" evidence="5">
    <location>
        <begin position="361"/>
        <end position="383"/>
    </location>
</feature>
<dbReference type="GO" id="GO:0016020">
    <property type="term" value="C:membrane"/>
    <property type="evidence" value="ECO:0007669"/>
    <property type="project" value="UniProtKB-SubCell"/>
</dbReference>
<feature type="transmembrane region" description="Helical" evidence="5">
    <location>
        <begin position="208"/>
        <end position="226"/>
    </location>
</feature>
<dbReference type="PANTHER" id="PTHR37422">
    <property type="entry name" value="TEICHURONIC ACID BIOSYNTHESIS PROTEIN TUAE"/>
    <property type="match status" value="1"/>
</dbReference>
<dbReference type="Proteomes" id="UP000025061">
    <property type="component" value="Unassembled WGS sequence"/>
</dbReference>
<dbReference type="PATRIC" id="fig|1280951.3.peg.760"/>
<sequence length="427" mass="47516">MSDYAQSRKSATIEPAYVNVYSVDKGAGPLEMAFVTLWMFIIYLPLDMFSPLRYLCILGFVALIVHDNQKLLPLMAKSWPLFALPIFGLWSVGWSNYPSEALRAGILLLLTPIVSLVIAGRLTPQQFLRTVMFAGMIATVCSVPYMAFFNFGGLYGSKNLFAIQMLFCFILCLIAVLNQDESPFIRILALPFVPVCFYFQYLGESATTLVFAIVGGAALIGIKLFWMPVTKVKSLPTLTLLLLVAALLAASLIILNMPDNQFMAKFLSLVGKDATLTGRTELWDGARMVSDEHPWLGVGLEGFWQADTGLAQTLNENNFKPIGTKLGFHNSFWDVRVHLGLIGLLLFIWFIMWTSIRMVHLWFVDGSLLNSALLIILAVNLTMGFTESYLWGTFTTSLAIQTLAGIAPFRLHDPKLVGRAKIREKIA</sequence>
<evidence type="ECO:0000256" key="5">
    <source>
        <dbReference type="SAM" id="Phobius"/>
    </source>
</evidence>
<feature type="transmembrane region" description="Helical" evidence="5">
    <location>
        <begin position="78"/>
        <end position="95"/>
    </location>
</feature>
<keyword evidence="8" id="KW-1185">Reference proteome</keyword>
<evidence type="ECO:0000256" key="1">
    <source>
        <dbReference type="ARBA" id="ARBA00004141"/>
    </source>
</evidence>
<gene>
    <name evidence="7" type="ORF">HHI_03732</name>
</gene>
<accession>A0A059FZ08</accession>
<feature type="transmembrane region" description="Helical" evidence="5">
    <location>
        <begin position="101"/>
        <end position="120"/>
    </location>
</feature>
<feature type="domain" description="O-antigen ligase-related" evidence="6">
    <location>
        <begin position="198"/>
        <end position="348"/>
    </location>
</feature>
<reference evidence="7 8" key="1">
    <citation type="submission" date="2013-04" db="EMBL/GenBank/DDBJ databases">
        <title>Hyphomonas hirschiana VP5 Genome Sequencing.</title>
        <authorList>
            <person name="Lai Q."/>
            <person name="Shao Z."/>
        </authorList>
    </citation>
    <scope>NUCLEOTIDE SEQUENCE [LARGE SCALE GENOMIC DNA]</scope>
    <source>
        <strain evidence="7 8">VP5</strain>
    </source>
</reference>
<dbReference type="Pfam" id="PF04932">
    <property type="entry name" value="Wzy_C"/>
    <property type="match status" value="1"/>
</dbReference>
<dbReference type="RefSeq" id="WP_035590553.1">
    <property type="nucleotide sequence ID" value="NZ_ARYI01000002.1"/>
</dbReference>
<evidence type="ECO:0000259" key="6">
    <source>
        <dbReference type="Pfam" id="PF04932"/>
    </source>
</evidence>
<feature type="transmembrane region" description="Helical" evidence="5">
    <location>
        <begin position="335"/>
        <end position="354"/>
    </location>
</feature>
<feature type="transmembrane region" description="Helical" evidence="5">
    <location>
        <begin position="127"/>
        <end position="148"/>
    </location>
</feature>
<evidence type="ECO:0000313" key="8">
    <source>
        <dbReference type="Proteomes" id="UP000025061"/>
    </source>
</evidence>